<gene>
    <name evidence="2" type="ORF">CCHR01_07805</name>
</gene>
<sequence>MRLQRRLSPLSGLQKDTYLLVVAVATSSPEKDPCPSRPQPATNPGVSLVSLPWCPQVPSQSQSPSPSPSPGALETLPPPVDLTSISRPDPAQSVALVDEEPGILSLTVSLSQQSAAAVAIATAALQSPAPAPAST</sequence>
<dbReference type="Proteomes" id="UP001243330">
    <property type="component" value="Unassembled WGS sequence"/>
</dbReference>
<evidence type="ECO:0000256" key="1">
    <source>
        <dbReference type="SAM" id="MobiDB-lite"/>
    </source>
</evidence>
<evidence type="ECO:0000313" key="3">
    <source>
        <dbReference type="Proteomes" id="UP001243330"/>
    </source>
</evidence>
<organism evidence="2 3">
    <name type="scientific">Colletotrichum chrysophilum</name>
    <dbReference type="NCBI Taxonomy" id="1836956"/>
    <lineage>
        <taxon>Eukaryota</taxon>
        <taxon>Fungi</taxon>
        <taxon>Dikarya</taxon>
        <taxon>Ascomycota</taxon>
        <taxon>Pezizomycotina</taxon>
        <taxon>Sordariomycetes</taxon>
        <taxon>Hypocreomycetidae</taxon>
        <taxon>Glomerellales</taxon>
        <taxon>Glomerellaceae</taxon>
        <taxon>Colletotrichum</taxon>
        <taxon>Colletotrichum gloeosporioides species complex</taxon>
    </lineage>
</organism>
<dbReference type="AlphaFoldDB" id="A0AAD9AKW9"/>
<dbReference type="EMBL" id="JAQOWY010000140">
    <property type="protein sequence ID" value="KAK1849597.1"/>
    <property type="molecule type" value="Genomic_DNA"/>
</dbReference>
<comment type="caution">
    <text evidence="2">The sequence shown here is derived from an EMBL/GenBank/DDBJ whole genome shotgun (WGS) entry which is preliminary data.</text>
</comment>
<evidence type="ECO:0000313" key="2">
    <source>
        <dbReference type="EMBL" id="KAK1849597.1"/>
    </source>
</evidence>
<proteinExistence type="predicted"/>
<protein>
    <submittedName>
        <fullName evidence="2">Uncharacterized protein</fullName>
    </submittedName>
</protein>
<accession>A0AAD9AKW9</accession>
<reference evidence="2" key="1">
    <citation type="submission" date="2023-01" db="EMBL/GenBank/DDBJ databases">
        <title>Colletotrichum chrysophilum M932 genome sequence.</title>
        <authorList>
            <person name="Baroncelli R."/>
        </authorList>
    </citation>
    <scope>NUCLEOTIDE SEQUENCE</scope>
    <source>
        <strain evidence="2">M932</strain>
    </source>
</reference>
<feature type="region of interest" description="Disordered" evidence="1">
    <location>
        <begin position="26"/>
        <end position="92"/>
    </location>
</feature>
<keyword evidence="3" id="KW-1185">Reference proteome</keyword>
<name>A0AAD9AKW9_9PEZI</name>